<dbReference type="Proteomes" id="UP000507470">
    <property type="component" value="Unassembled WGS sequence"/>
</dbReference>
<dbReference type="InterPro" id="IPR035234">
    <property type="entry name" value="IgGFc-bd_N"/>
</dbReference>
<dbReference type="PANTHER" id="PTHR46534">
    <property type="entry name" value="IGGFC_BINDING DOMAIN-CONTAINING PROTEIN"/>
    <property type="match status" value="1"/>
</dbReference>
<name>A0A6J8CJE0_MYTCO</name>
<evidence type="ECO:0000313" key="2">
    <source>
        <dbReference type="EMBL" id="CAC5395881.1"/>
    </source>
</evidence>
<dbReference type="PANTHER" id="PTHR46534:SF1">
    <property type="entry name" value="IGGFC-BINDING PROTEIN N-TERMINAL DOMAIN-CONTAINING PROTEIN"/>
    <property type="match status" value="1"/>
</dbReference>
<dbReference type="Pfam" id="PF17517">
    <property type="entry name" value="IgGFc_binding"/>
    <property type="match status" value="1"/>
</dbReference>
<accession>A0A6J8CJE0</accession>
<organism evidence="2 3">
    <name type="scientific">Mytilus coruscus</name>
    <name type="common">Sea mussel</name>
    <dbReference type="NCBI Taxonomy" id="42192"/>
    <lineage>
        <taxon>Eukaryota</taxon>
        <taxon>Metazoa</taxon>
        <taxon>Spiralia</taxon>
        <taxon>Lophotrochozoa</taxon>
        <taxon>Mollusca</taxon>
        <taxon>Bivalvia</taxon>
        <taxon>Autobranchia</taxon>
        <taxon>Pteriomorphia</taxon>
        <taxon>Mytilida</taxon>
        <taxon>Mytiloidea</taxon>
        <taxon>Mytilidae</taxon>
        <taxon>Mytilinae</taxon>
        <taxon>Mytilus</taxon>
    </lineage>
</organism>
<gene>
    <name evidence="2" type="ORF">MCOR_30503</name>
</gene>
<evidence type="ECO:0000313" key="3">
    <source>
        <dbReference type="Proteomes" id="UP000507470"/>
    </source>
</evidence>
<evidence type="ECO:0000259" key="1">
    <source>
        <dbReference type="Pfam" id="PF17517"/>
    </source>
</evidence>
<reference evidence="2 3" key="1">
    <citation type="submission" date="2020-06" db="EMBL/GenBank/DDBJ databases">
        <authorList>
            <person name="Li R."/>
            <person name="Bekaert M."/>
        </authorList>
    </citation>
    <scope>NUCLEOTIDE SEQUENCE [LARGE SCALE GENOMIC DNA]</scope>
    <source>
        <strain evidence="3">wild</strain>
    </source>
</reference>
<dbReference type="AlphaFoldDB" id="A0A6J8CJE0"/>
<proteinExistence type="predicted"/>
<keyword evidence="3" id="KW-1185">Reference proteome</keyword>
<dbReference type="OrthoDB" id="6161064at2759"/>
<protein>
    <recommendedName>
        <fullName evidence="1">IgGFc-binding protein N-terminal domain-containing protein</fullName>
    </recommendedName>
</protein>
<dbReference type="EMBL" id="CACVKT020005595">
    <property type="protein sequence ID" value="CAC5395881.1"/>
    <property type="molecule type" value="Genomic_DNA"/>
</dbReference>
<feature type="domain" description="IgGFc-binding protein N-terminal" evidence="1">
    <location>
        <begin position="5"/>
        <end position="207"/>
    </location>
</feature>
<sequence>MTYLDTVQISEYKGDLSGTYINASKPVAVISGHTCVFMRNNYCGRLMEMIIAIKDFSKRFIIPKLERSEGVKLRAYSYVKTTMLCSYLNKSNISVALYSTDYSELGHENLTTVRATGNIHIQLYRRLFGGSSMTTVPGINQYLSYYMFFVPYGYQKNYLSIIIRSDGKKGIRINKTEIETLQNKTFDLIGTLYTTYVYRISSDSHTAEQIFKTFHLGCLFSHKILKRGDVMT</sequence>